<dbReference type="SUPFAM" id="SSF103481">
    <property type="entry name" value="Multidrug resistance efflux transporter EmrE"/>
    <property type="match status" value="1"/>
</dbReference>
<name>A0ABM8PC70_9HYPH</name>
<evidence type="ECO:0000256" key="1">
    <source>
        <dbReference type="SAM" id="Phobius"/>
    </source>
</evidence>
<dbReference type="EMBL" id="CABFWF030000001">
    <property type="protein sequence ID" value="CAD7022973.1"/>
    <property type="molecule type" value="Genomic_DNA"/>
</dbReference>
<dbReference type="Gene3D" id="1.10.3730.20">
    <property type="match status" value="1"/>
</dbReference>
<comment type="caution">
    <text evidence="3">The sequence shown here is derived from an EMBL/GenBank/DDBJ whole genome shotgun (WGS) entry which is preliminary data.</text>
</comment>
<sequence>MSASWVFWALLSAVFAALTAIFGKIGVAGVPADMATLIRTVVILAVTAAIVAATGQWQSPSTISGKTWIFLVLSGLATGASWLAYYRALSVGDAARVAPVDKLSIVLVAVFAVMFLGEALSLVHWLGILLIATGALVLVVF</sequence>
<keyword evidence="1" id="KW-0472">Membrane</keyword>
<dbReference type="PANTHER" id="PTHR22911">
    <property type="entry name" value="ACYL-MALONYL CONDENSING ENZYME-RELATED"/>
    <property type="match status" value="1"/>
</dbReference>
<accession>A0ABM8PC70</accession>
<dbReference type="RefSeq" id="WP_142590705.1">
    <property type="nucleotide sequence ID" value="NZ_CABFWF030000001.1"/>
</dbReference>
<keyword evidence="1" id="KW-1133">Transmembrane helix</keyword>
<dbReference type="Pfam" id="PF00892">
    <property type="entry name" value="EamA"/>
    <property type="match status" value="1"/>
</dbReference>
<dbReference type="Proteomes" id="UP000606921">
    <property type="component" value="Unassembled WGS sequence"/>
</dbReference>
<feature type="transmembrane region" description="Helical" evidence="1">
    <location>
        <begin position="97"/>
        <end position="116"/>
    </location>
</feature>
<organism evidence="3 4">
    <name type="scientific">Pseudorhizobium endolithicum</name>
    <dbReference type="NCBI Taxonomy" id="1191678"/>
    <lineage>
        <taxon>Bacteria</taxon>
        <taxon>Pseudomonadati</taxon>
        <taxon>Pseudomonadota</taxon>
        <taxon>Alphaproteobacteria</taxon>
        <taxon>Hyphomicrobiales</taxon>
        <taxon>Rhizobiaceae</taxon>
        <taxon>Rhizobium/Agrobacterium group</taxon>
        <taxon>Pseudorhizobium</taxon>
    </lineage>
</organism>
<evidence type="ECO:0000259" key="2">
    <source>
        <dbReference type="Pfam" id="PF00892"/>
    </source>
</evidence>
<evidence type="ECO:0000313" key="4">
    <source>
        <dbReference type="Proteomes" id="UP000606921"/>
    </source>
</evidence>
<proteinExistence type="predicted"/>
<feature type="transmembrane region" description="Helical" evidence="1">
    <location>
        <begin position="6"/>
        <end position="25"/>
    </location>
</feature>
<dbReference type="PANTHER" id="PTHR22911:SF137">
    <property type="entry name" value="SOLUTE CARRIER FAMILY 35 MEMBER G2-RELATED"/>
    <property type="match status" value="1"/>
</dbReference>
<feature type="transmembrane region" description="Helical" evidence="1">
    <location>
        <begin position="37"/>
        <end position="55"/>
    </location>
</feature>
<keyword evidence="1" id="KW-0812">Transmembrane</keyword>
<feature type="domain" description="EamA" evidence="2">
    <location>
        <begin position="4"/>
        <end position="139"/>
    </location>
</feature>
<reference evidence="3 4" key="1">
    <citation type="submission" date="2020-11" db="EMBL/GenBank/DDBJ databases">
        <authorList>
            <person name="Lassalle F."/>
        </authorList>
    </citation>
    <scope>NUCLEOTIDE SEQUENCE [LARGE SCALE GENOMIC DNA]</scope>
    <source>
        <strain evidence="3 4">JC140</strain>
    </source>
</reference>
<gene>
    <name evidence="3" type="ORF">REJC140_00051</name>
</gene>
<dbReference type="InterPro" id="IPR000620">
    <property type="entry name" value="EamA_dom"/>
</dbReference>
<keyword evidence="4" id="KW-1185">Reference proteome</keyword>
<protein>
    <submittedName>
        <fullName evidence="3">EamA family transporter</fullName>
    </submittedName>
</protein>
<feature type="transmembrane region" description="Helical" evidence="1">
    <location>
        <begin position="122"/>
        <end position="140"/>
    </location>
</feature>
<dbReference type="InterPro" id="IPR037185">
    <property type="entry name" value="EmrE-like"/>
</dbReference>
<evidence type="ECO:0000313" key="3">
    <source>
        <dbReference type="EMBL" id="CAD7022973.1"/>
    </source>
</evidence>
<feature type="transmembrane region" description="Helical" evidence="1">
    <location>
        <begin position="67"/>
        <end position="85"/>
    </location>
</feature>